<comment type="caution">
    <text evidence="5">The sequence shown here is derived from an EMBL/GenBank/DDBJ whole genome shotgun (WGS) entry which is preliminary data.</text>
</comment>
<dbReference type="InterPro" id="IPR036770">
    <property type="entry name" value="Ankyrin_rpt-contain_sf"/>
</dbReference>
<accession>A0A9P3GN55</accession>
<keyword evidence="1" id="KW-0677">Repeat</keyword>
<dbReference type="Pfam" id="PF12796">
    <property type="entry name" value="Ank_2"/>
    <property type="match status" value="1"/>
</dbReference>
<keyword evidence="6" id="KW-1185">Reference proteome</keyword>
<dbReference type="PROSITE" id="PS50088">
    <property type="entry name" value="ANK_REPEAT"/>
    <property type="match status" value="1"/>
</dbReference>
<dbReference type="SMART" id="SM00248">
    <property type="entry name" value="ANK"/>
    <property type="match status" value="3"/>
</dbReference>
<dbReference type="GO" id="GO:0085020">
    <property type="term" value="P:protein K6-linked ubiquitination"/>
    <property type="evidence" value="ECO:0007669"/>
    <property type="project" value="TreeGrafter"/>
</dbReference>
<evidence type="ECO:0000256" key="3">
    <source>
        <dbReference type="PROSITE-ProRule" id="PRU00023"/>
    </source>
</evidence>
<dbReference type="Gene3D" id="1.25.40.20">
    <property type="entry name" value="Ankyrin repeat-containing domain"/>
    <property type="match status" value="1"/>
</dbReference>
<dbReference type="AlphaFoldDB" id="A0A9P3GN55"/>
<feature type="compositionally biased region" description="Acidic residues" evidence="4">
    <location>
        <begin position="149"/>
        <end position="168"/>
    </location>
</feature>
<reference evidence="5 6" key="1">
    <citation type="submission" date="2021-08" db="EMBL/GenBank/DDBJ databases">
        <title>Draft Genome Sequence of Phanerochaete sordida strain YK-624.</title>
        <authorList>
            <person name="Mori T."/>
            <person name="Dohra H."/>
            <person name="Suzuki T."/>
            <person name="Kawagishi H."/>
            <person name="Hirai H."/>
        </authorList>
    </citation>
    <scope>NUCLEOTIDE SEQUENCE [LARGE SCALE GENOMIC DNA]</scope>
    <source>
        <strain evidence="5 6">YK-624</strain>
    </source>
</reference>
<name>A0A9P3GN55_9APHY</name>
<dbReference type="PANTHER" id="PTHR24171">
    <property type="entry name" value="ANKYRIN REPEAT DOMAIN-CONTAINING PROTEIN 39-RELATED"/>
    <property type="match status" value="1"/>
</dbReference>
<evidence type="ECO:0000313" key="6">
    <source>
        <dbReference type="Proteomes" id="UP000703269"/>
    </source>
</evidence>
<dbReference type="InterPro" id="IPR002110">
    <property type="entry name" value="Ankyrin_rpt"/>
</dbReference>
<dbReference type="Proteomes" id="UP000703269">
    <property type="component" value="Unassembled WGS sequence"/>
</dbReference>
<dbReference type="OrthoDB" id="9995210at2759"/>
<keyword evidence="2 3" id="KW-0040">ANK repeat</keyword>
<feature type="region of interest" description="Disordered" evidence="4">
    <location>
        <begin position="139"/>
        <end position="168"/>
    </location>
</feature>
<dbReference type="PRINTS" id="PR01415">
    <property type="entry name" value="ANKYRIN"/>
</dbReference>
<protein>
    <submittedName>
        <fullName evidence="5">Ankyrin repeat domain-containing protein</fullName>
    </submittedName>
</protein>
<proteinExistence type="predicted"/>
<gene>
    <name evidence="5" type="ORF">PsYK624_150900</name>
</gene>
<organism evidence="5 6">
    <name type="scientific">Phanerochaete sordida</name>
    <dbReference type="NCBI Taxonomy" id="48140"/>
    <lineage>
        <taxon>Eukaryota</taxon>
        <taxon>Fungi</taxon>
        <taxon>Dikarya</taxon>
        <taxon>Basidiomycota</taxon>
        <taxon>Agaricomycotina</taxon>
        <taxon>Agaricomycetes</taxon>
        <taxon>Polyporales</taxon>
        <taxon>Phanerochaetaceae</taxon>
        <taxon>Phanerochaete</taxon>
    </lineage>
</organism>
<dbReference type="GO" id="GO:0004842">
    <property type="term" value="F:ubiquitin-protein transferase activity"/>
    <property type="evidence" value="ECO:0007669"/>
    <property type="project" value="TreeGrafter"/>
</dbReference>
<dbReference type="EMBL" id="BPQB01000096">
    <property type="protein sequence ID" value="GJE98853.1"/>
    <property type="molecule type" value="Genomic_DNA"/>
</dbReference>
<evidence type="ECO:0000313" key="5">
    <source>
        <dbReference type="EMBL" id="GJE98853.1"/>
    </source>
</evidence>
<dbReference type="PROSITE" id="PS50297">
    <property type="entry name" value="ANK_REP_REGION"/>
    <property type="match status" value="1"/>
</dbReference>
<evidence type="ECO:0000256" key="1">
    <source>
        <dbReference type="ARBA" id="ARBA00022737"/>
    </source>
</evidence>
<evidence type="ECO:0000256" key="2">
    <source>
        <dbReference type="ARBA" id="ARBA00023043"/>
    </source>
</evidence>
<feature type="repeat" description="ANK" evidence="3">
    <location>
        <begin position="79"/>
        <end position="115"/>
    </location>
</feature>
<sequence length="168" mass="18571">MADDDTKGASNNEILIHAVREDNEDMLLELFEKGGFDINYQDGLGNTALHYAASLGSTAVLEHILSHDECDVDPINRIERATPLHLAVKLEDPELRHFVVESLLDAGADTFIKDKNGETVVDLVPDEDKETLALIRRARAQATRSQEDVVNDDDDDEPGSGSEEEEED</sequence>
<dbReference type="SUPFAM" id="SSF48403">
    <property type="entry name" value="Ankyrin repeat"/>
    <property type="match status" value="1"/>
</dbReference>
<evidence type="ECO:0000256" key="4">
    <source>
        <dbReference type="SAM" id="MobiDB-lite"/>
    </source>
</evidence>
<dbReference type="PANTHER" id="PTHR24171:SF8">
    <property type="entry name" value="BRCA1-ASSOCIATED RING DOMAIN PROTEIN 1"/>
    <property type="match status" value="1"/>
</dbReference>